<feature type="domain" description="Putative component of 'biosynthetic module'" evidence="2">
    <location>
        <begin position="16"/>
        <end position="268"/>
    </location>
</feature>
<proteinExistence type="predicted"/>
<evidence type="ECO:0000259" key="2">
    <source>
        <dbReference type="Pfam" id="PF14266"/>
    </source>
</evidence>
<protein>
    <recommendedName>
        <fullName evidence="2">Putative component of 'biosynthetic module' domain-containing protein</fullName>
    </recommendedName>
</protein>
<accession>G9XDH8</accession>
<dbReference type="STRING" id="796937.HMPREF9630_00922"/>
<reference evidence="3 4" key="1">
    <citation type="submission" date="2011-08" db="EMBL/GenBank/DDBJ databases">
        <title>The Genome Sequence of Eubacteriaceae bacterium CM5.</title>
        <authorList>
            <consortium name="The Broad Institute Genome Sequencing Platform"/>
            <person name="Earl A."/>
            <person name="Ward D."/>
            <person name="Feldgarden M."/>
            <person name="Gevers D."/>
            <person name="Sizova M."/>
            <person name="Hazen A."/>
            <person name="Epstein S."/>
            <person name="Young S.K."/>
            <person name="Zeng Q."/>
            <person name="Gargeya S."/>
            <person name="Fitzgerald M."/>
            <person name="Haas B."/>
            <person name="Abouelleil A."/>
            <person name="Alvarado L."/>
            <person name="Arachchi H.M."/>
            <person name="Berlin A."/>
            <person name="Brown A."/>
            <person name="Chapman S.B."/>
            <person name="Chen Z."/>
            <person name="Dunbar C."/>
            <person name="Freedman E."/>
            <person name="Gearin G."/>
            <person name="Gellesch M."/>
            <person name="Goldberg J."/>
            <person name="Griggs A."/>
            <person name="Gujja S."/>
            <person name="Heiman D."/>
            <person name="Howarth C."/>
            <person name="Larson L."/>
            <person name="Lui A."/>
            <person name="MacDonald P.J.P."/>
            <person name="Montmayeur A."/>
            <person name="Murphy C."/>
            <person name="Neiman D."/>
            <person name="Pearson M."/>
            <person name="Priest M."/>
            <person name="Roberts A."/>
            <person name="Saif S."/>
            <person name="Shea T."/>
            <person name="Shenoy N."/>
            <person name="Sisk P."/>
            <person name="Stolte C."/>
            <person name="Sykes S."/>
            <person name="Wortman J."/>
            <person name="Nusbaum C."/>
            <person name="Birren B."/>
        </authorList>
    </citation>
    <scope>NUCLEOTIDE SEQUENCE [LARGE SCALE GENOMIC DNA]</scope>
    <source>
        <strain evidence="3 4">CM5</strain>
    </source>
</reference>
<name>G9XDH8_9FIRM</name>
<keyword evidence="1" id="KW-0812">Transmembrane</keyword>
<comment type="caution">
    <text evidence="3">The sequence shown here is derived from an EMBL/GenBank/DDBJ whole genome shotgun (WGS) entry which is preliminary data.</text>
</comment>
<dbReference type="EMBL" id="AFZG01000033">
    <property type="protein sequence ID" value="EHL18966.1"/>
    <property type="molecule type" value="Genomic_DNA"/>
</dbReference>
<keyword evidence="1" id="KW-1133">Transmembrane helix</keyword>
<dbReference type="Proteomes" id="UP000003379">
    <property type="component" value="Unassembled WGS sequence"/>
</dbReference>
<dbReference type="AlphaFoldDB" id="G9XDH8"/>
<dbReference type="RefSeq" id="WP_009529720.1">
    <property type="nucleotide sequence ID" value="NZ_JBQMYE010000101.1"/>
</dbReference>
<organism evidence="3 4">
    <name type="scientific">Peptoanaerobacter stomatis</name>
    <dbReference type="NCBI Taxonomy" id="796937"/>
    <lineage>
        <taxon>Bacteria</taxon>
        <taxon>Bacillati</taxon>
        <taxon>Bacillota</taxon>
        <taxon>Clostridia</taxon>
        <taxon>Peptostreptococcales</taxon>
        <taxon>Filifactoraceae</taxon>
        <taxon>Peptoanaerobacter</taxon>
    </lineage>
</organism>
<feature type="domain" description="Putative component of 'biosynthetic module'" evidence="2">
    <location>
        <begin position="291"/>
        <end position="508"/>
    </location>
</feature>
<evidence type="ECO:0000313" key="4">
    <source>
        <dbReference type="Proteomes" id="UP000003379"/>
    </source>
</evidence>
<sequence length="536" mass="63678">MYLREQYRHIIALNAKSDNIFEDVFKYPSLRKGYAQNENILSVPTFFYHIQGTFDDYEKKLLDFDEKLSKNRGYINLYNFNHQIDNNFIEKFNQDWIDIKVADIPFIMKNLSNIFVSVCGDIVLRKIFIEKFEIMLTAYLKQQLNMSIAKNSIIKILFLSKKYYSELMNDYYIGEENPKIMCYGQIYRDDLYFLLLMFLCSIDIIYFNPTRQEKFPFPRDVVTYIQNVKYDRTSNVTNMFVKKNVEEKSDRQETVAYRATQEIRSILHDEQGGIYSNWQFENYIVNANTIKATYDEVLQLNAVDARFRQGFEVENGQIYIPNIFAKISGVNTDRYEYFNFFDLASQNALLIETVPFSVQRGYYKAPGLVSKDGLIDKERIKKLSEYKFKHLRESVQDYILDTIQDMINKKEALFKFCHDKDIDTDIIYEILMLERRYLDLLQNFDYPYKIPRIVIFHDNETPFTKNDGIRVGFFLLAGLDIVIFTPSGYNDVELVINEFNYDTHKLDTYDSNLRLKDKSKYVKVQKKGFWASLFGN</sequence>
<keyword evidence="1" id="KW-0472">Membrane</keyword>
<evidence type="ECO:0000256" key="1">
    <source>
        <dbReference type="SAM" id="Phobius"/>
    </source>
</evidence>
<dbReference type="InterPro" id="IPR025647">
    <property type="entry name" value="YceG_bac"/>
</dbReference>
<dbReference type="PATRIC" id="fig|796940.3.peg.1331"/>
<evidence type="ECO:0000313" key="3">
    <source>
        <dbReference type="EMBL" id="EHL18966.1"/>
    </source>
</evidence>
<feature type="transmembrane region" description="Helical" evidence="1">
    <location>
        <begin position="191"/>
        <end position="209"/>
    </location>
</feature>
<dbReference type="Pfam" id="PF14266">
    <property type="entry name" value="YceG_bac"/>
    <property type="match status" value="2"/>
</dbReference>
<dbReference type="HOGENOM" id="CLU_021403_0_0_9"/>
<gene>
    <name evidence="3" type="ORF">HMPREF9628_01851</name>
</gene>